<name>H0WR58_OTOGA</name>
<keyword evidence="3" id="KW-0732">Signal</keyword>
<dbReference type="GO" id="GO:0004869">
    <property type="term" value="F:cysteine-type endopeptidase inhibitor activity"/>
    <property type="evidence" value="ECO:0007669"/>
    <property type="project" value="InterPro"/>
</dbReference>
<keyword evidence="6" id="KW-1185">Reference proteome</keyword>
<dbReference type="Gene3D" id="3.10.450.10">
    <property type="match status" value="1"/>
</dbReference>
<protein>
    <submittedName>
        <fullName evidence="5">Cystatin 8</fullName>
    </submittedName>
</protein>
<dbReference type="SUPFAM" id="SSF54403">
    <property type="entry name" value="Cystatin/monellin"/>
    <property type="match status" value="1"/>
</dbReference>
<sequence>MSTAWCLSLLFLTLPVALVADIDPGENEVMVLKNFKPIDASHSTVKQCLWFAMRQYNRESEDKYLFMVNNVLQAQLRITHCLEYIIDVEIMRSNCKKISSNDENCVIQENSRMKKKQSCSFLVETLPWNGEFKLIKKQCEDI</sequence>
<dbReference type="InterPro" id="IPR000010">
    <property type="entry name" value="Cystatin_dom"/>
</dbReference>
<dbReference type="Pfam" id="PF00031">
    <property type="entry name" value="Cystatin"/>
    <property type="match status" value="1"/>
</dbReference>
<dbReference type="InParanoid" id="H0WR58"/>
<evidence type="ECO:0000256" key="1">
    <source>
        <dbReference type="ARBA" id="ARBA00009403"/>
    </source>
</evidence>
<dbReference type="AlphaFoldDB" id="H0WR58"/>
<dbReference type="Proteomes" id="UP000005225">
    <property type="component" value="Unassembled WGS sequence"/>
</dbReference>
<reference evidence="5" key="3">
    <citation type="submission" date="2025-09" db="UniProtKB">
        <authorList>
            <consortium name="Ensembl"/>
        </authorList>
    </citation>
    <scope>IDENTIFICATION</scope>
</reference>
<dbReference type="eggNOG" id="ENOG502T6MT">
    <property type="taxonomic scope" value="Eukaryota"/>
</dbReference>
<dbReference type="GeneTree" id="ENSGT00940000162294"/>
<dbReference type="InterPro" id="IPR046350">
    <property type="entry name" value="Cystatin_sf"/>
</dbReference>
<dbReference type="CTD" id="10047"/>
<dbReference type="RefSeq" id="XP_003803732.1">
    <property type="nucleotide sequence ID" value="XM_003803684.1"/>
</dbReference>
<dbReference type="KEGG" id="oga:100966656"/>
<dbReference type="GO" id="GO:0005576">
    <property type="term" value="C:extracellular region"/>
    <property type="evidence" value="ECO:0007669"/>
    <property type="project" value="TreeGrafter"/>
</dbReference>
<dbReference type="EMBL" id="AAQR03189971">
    <property type="status" value="NOT_ANNOTATED_CDS"/>
    <property type="molecule type" value="Genomic_DNA"/>
</dbReference>
<dbReference type="PANTHER" id="PTHR47010:SF1">
    <property type="entry name" value="CYSTATIN-8"/>
    <property type="match status" value="1"/>
</dbReference>
<dbReference type="CDD" id="cd00042">
    <property type="entry name" value="CY"/>
    <property type="match status" value="1"/>
</dbReference>
<evidence type="ECO:0000259" key="4">
    <source>
        <dbReference type="SMART" id="SM00043"/>
    </source>
</evidence>
<gene>
    <name evidence="5" type="primary">CST8</name>
</gene>
<evidence type="ECO:0000313" key="6">
    <source>
        <dbReference type="Proteomes" id="UP000005225"/>
    </source>
</evidence>
<evidence type="ECO:0000313" key="5">
    <source>
        <dbReference type="Ensembl" id="ENSOGAP00000004493.2"/>
    </source>
</evidence>
<reference evidence="6" key="1">
    <citation type="submission" date="2011-03" db="EMBL/GenBank/DDBJ databases">
        <title>Version 3 of the genome sequence of Otolemur garnettii (Bushbaby).</title>
        <authorList>
            <consortium name="The Broad Institute Genome Sequencing Platform"/>
            <person name="Di Palma F."/>
            <person name="Johnson J."/>
            <person name="Lander E.S."/>
            <person name="Lindblad-Toh K."/>
            <person name="Jaffe D.B."/>
            <person name="Gnerre S."/>
            <person name="MacCallum I."/>
            <person name="Przybylski D."/>
            <person name="Ribeiro F.J."/>
            <person name="Burton J.N."/>
            <person name="Walker B.J."/>
            <person name="Sharpe T."/>
            <person name="Hall G."/>
        </authorList>
    </citation>
    <scope>NUCLEOTIDE SEQUENCE [LARGE SCALE GENOMIC DNA]</scope>
</reference>
<dbReference type="MEROPS" id="I25.027"/>
<feature type="chain" id="PRO_5018590964" evidence="3">
    <location>
        <begin position="20"/>
        <end position="142"/>
    </location>
</feature>
<dbReference type="GO" id="GO:0009986">
    <property type="term" value="C:cell surface"/>
    <property type="evidence" value="ECO:0007669"/>
    <property type="project" value="TreeGrafter"/>
</dbReference>
<reference evidence="5" key="2">
    <citation type="submission" date="2025-08" db="UniProtKB">
        <authorList>
            <consortium name="Ensembl"/>
        </authorList>
    </citation>
    <scope>IDENTIFICATION</scope>
</reference>
<dbReference type="Ensembl" id="ENSOGAT00000005031.2">
    <property type="protein sequence ID" value="ENSOGAP00000004493.2"/>
    <property type="gene ID" value="ENSOGAG00000005029.2"/>
</dbReference>
<evidence type="ECO:0000256" key="2">
    <source>
        <dbReference type="ARBA" id="ARBA00023157"/>
    </source>
</evidence>
<accession>H0WR58</accession>
<organism evidence="5 6">
    <name type="scientific">Otolemur garnettii</name>
    <name type="common">Small-eared galago</name>
    <name type="synonym">Garnett's greater bushbaby</name>
    <dbReference type="NCBI Taxonomy" id="30611"/>
    <lineage>
        <taxon>Eukaryota</taxon>
        <taxon>Metazoa</taxon>
        <taxon>Chordata</taxon>
        <taxon>Craniata</taxon>
        <taxon>Vertebrata</taxon>
        <taxon>Euteleostomi</taxon>
        <taxon>Mammalia</taxon>
        <taxon>Eutheria</taxon>
        <taxon>Euarchontoglires</taxon>
        <taxon>Primates</taxon>
        <taxon>Strepsirrhini</taxon>
        <taxon>Lorisiformes</taxon>
        <taxon>Galagidae</taxon>
        <taxon>Otolemur</taxon>
    </lineage>
</organism>
<dbReference type="SMART" id="SM00043">
    <property type="entry name" value="CY"/>
    <property type="match status" value="1"/>
</dbReference>
<dbReference type="OMA" id="MKKQCVD"/>
<dbReference type="GO" id="GO:0005737">
    <property type="term" value="C:cytoplasm"/>
    <property type="evidence" value="ECO:0007669"/>
    <property type="project" value="TreeGrafter"/>
</dbReference>
<dbReference type="FunFam" id="3.10.450.10:FF:000004">
    <property type="entry name" value="Cystatin C"/>
    <property type="match status" value="1"/>
</dbReference>
<proteinExistence type="inferred from homology"/>
<feature type="domain" description="Cystatin" evidence="4">
    <location>
        <begin position="30"/>
        <end position="140"/>
    </location>
</feature>
<feature type="signal peptide" evidence="3">
    <location>
        <begin position="1"/>
        <end position="19"/>
    </location>
</feature>
<dbReference type="FunCoup" id="H0WR58">
    <property type="interactions" value="16"/>
</dbReference>
<dbReference type="InterPro" id="IPR052691">
    <property type="entry name" value="Sperm_Mat_Cystatin"/>
</dbReference>
<keyword evidence="2" id="KW-1015">Disulfide bond</keyword>
<dbReference type="OrthoDB" id="1908104at2759"/>
<dbReference type="STRING" id="30611.ENSOGAP00000004493"/>
<dbReference type="PANTHER" id="PTHR47010">
    <property type="entry name" value="CYSTATIN-8-RELATED"/>
    <property type="match status" value="1"/>
</dbReference>
<evidence type="ECO:0000256" key="3">
    <source>
        <dbReference type="SAM" id="SignalP"/>
    </source>
</evidence>
<dbReference type="GeneID" id="100966656"/>
<comment type="similarity">
    <text evidence="1">Belongs to the cystatin family.</text>
</comment>
<dbReference type="HOGENOM" id="CLU_118168_2_2_1"/>
<dbReference type="EMBL" id="AAQR03189970">
    <property type="status" value="NOT_ANNOTATED_CDS"/>
    <property type="molecule type" value="Genomic_DNA"/>
</dbReference>